<accession>A0AAN8A1Q3</accession>
<name>A0AAN8A1Q3_9PEZI</name>
<dbReference type="EMBL" id="JAVRQU010000013">
    <property type="protein sequence ID" value="KAK5695899.1"/>
    <property type="molecule type" value="Genomic_DNA"/>
</dbReference>
<sequence length="259" mass="28923">MADSSDSAVSPTPDVGSAPPIVQTSKLLTIAAELRNTIYELVFTKPPGPTNLLTATPPSSDILSVCKQTRREAHGLWVTANRDYWPNTTFTITKKAIPPHQLQTPLHLSLTPQDLSRIRTILFTARVVHFDNLRKLFTRHSIASQNDHLVTFEHDVGTKGQWRLTVLDGGDFKDSGAAVYMRDLPMFVDFRLIRMNSEGKPLGWVPHTDPVTVKNLSSLMGREVVLAEVKEELRRSDGMATWAAWQINRVRKVTMAASD</sequence>
<dbReference type="AlphaFoldDB" id="A0AAN8A1Q3"/>
<reference evidence="1" key="1">
    <citation type="submission" date="2023-08" db="EMBL/GenBank/DDBJ databases">
        <title>Black Yeasts Isolated from many extreme environments.</title>
        <authorList>
            <person name="Coleine C."/>
            <person name="Stajich J.E."/>
            <person name="Selbmann L."/>
        </authorList>
    </citation>
    <scope>NUCLEOTIDE SEQUENCE</scope>
    <source>
        <strain evidence="1">CCFEE 5810</strain>
    </source>
</reference>
<protein>
    <submittedName>
        <fullName evidence="1">Uncharacterized protein</fullName>
    </submittedName>
</protein>
<dbReference type="Proteomes" id="UP001310594">
    <property type="component" value="Unassembled WGS sequence"/>
</dbReference>
<evidence type="ECO:0000313" key="1">
    <source>
        <dbReference type="EMBL" id="KAK5695899.1"/>
    </source>
</evidence>
<gene>
    <name evidence="1" type="ORF">LTR97_008319</name>
</gene>
<evidence type="ECO:0000313" key="2">
    <source>
        <dbReference type="Proteomes" id="UP001310594"/>
    </source>
</evidence>
<organism evidence="1 2">
    <name type="scientific">Elasticomyces elasticus</name>
    <dbReference type="NCBI Taxonomy" id="574655"/>
    <lineage>
        <taxon>Eukaryota</taxon>
        <taxon>Fungi</taxon>
        <taxon>Dikarya</taxon>
        <taxon>Ascomycota</taxon>
        <taxon>Pezizomycotina</taxon>
        <taxon>Dothideomycetes</taxon>
        <taxon>Dothideomycetidae</taxon>
        <taxon>Mycosphaerellales</taxon>
        <taxon>Teratosphaeriaceae</taxon>
        <taxon>Elasticomyces</taxon>
    </lineage>
</organism>
<proteinExistence type="predicted"/>
<comment type="caution">
    <text evidence="1">The sequence shown here is derived from an EMBL/GenBank/DDBJ whole genome shotgun (WGS) entry which is preliminary data.</text>
</comment>